<dbReference type="InterPro" id="IPR051121">
    <property type="entry name" value="FAH"/>
</dbReference>
<dbReference type="GO" id="GO:0046872">
    <property type="term" value="F:metal ion binding"/>
    <property type="evidence" value="ECO:0007669"/>
    <property type="project" value="UniProtKB-KW"/>
</dbReference>
<dbReference type="GO" id="GO:0019752">
    <property type="term" value="P:carboxylic acid metabolic process"/>
    <property type="evidence" value="ECO:0007669"/>
    <property type="project" value="UniProtKB-ARBA"/>
</dbReference>
<proteinExistence type="inferred from homology"/>
<dbReference type="Pfam" id="PF01557">
    <property type="entry name" value="FAA_hydrolase"/>
    <property type="match status" value="1"/>
</dbReference>
<protein>
    <submittedName>
        <fullName evidence="4">2-keto-4-pentenoate hydratase/2-oxohepta-3-ene-1,7-dioic acid hydratase in catechol pathway</fullName>
    </submittedName>
</protein>
<dbReference type="AlphaFoldDB" id="A0A4Q7YRS9"/>
<evidence type="ECO:0000256" key="1">
    <source>
        <dbReference type="ARBA" id="ARBA00010211"/>
    </source>
</evidence>
<comment type="caution">
    <text evidence="4">The sequence shown here is derived from an EMBL/GenBank/DDBJ whole genome shotgun (WGS) entry which is preliminary data.</text>
</comment>
<name>A0A4Q7YRS9_9BACT</name>
<reference evidence="4 5" key="1">
    <citation type="submission" date="2019-02" db="EMBL/GenBank/DDBJ databases">
        <title>Genomic Encyclopedia of Archaeal and Bacterial Type Strains, Phase II (KMG-II): from individual species to whole genera.</title>
        <authorList>
            <person name="Goeker M."/>
        </authorList>
    </citation>
    <scope>NUCLEOTIDE SEQUENCE [LARGE SCALE GENOMIC DNA]</scope>
    <source>
        <strain evidence="4 5">DSM 18101</strain>
    </source>
</reference>
<keyword evidence="2" id="KW-0479">Metal-binding</keyword>
<evidence type="ECO:0000313" key="5">
    <source>
        <dbReference type="Proteomes" id="UP000292958"/>
    </source>
</evidence>
<accession>A0A4Q7YRS9</accession>
<dbReference type="InterPro" id="IPR036663">
    <property type="entry name" value="Fumarylacetoacetase_C_sf"/>
</dbReference>
<gene>
    <name evidence="4" type="ORF">BDD14_0920</name>
</gene>
<dbReference type="SUPFAM" id="SSF56529">
    <property type="entry name" value="FAH"/>
    <property type="match status" value="1"/>
</dbReference>
<sequence>MKFVTFSGKDSSTQNPSVAFSRDVPTPGVLIDSEIVDLTGLAYPSVLAILEGGNLALAEVRAKLDKAPRVALSEVTLHAPLRPPRIFAVGLNYASHAAESKMAVQKVPTVFMKLSSSVVGPDAPVILPKVSSQPDYEAELGVVIGKAGYQIAASNWQQYVAGYTIVNDVSARDIQLATSQWTLGKSFPSFSPLGPAVVTADEVADPHALDISLTIDGETLQSANTRDLIFKIPALIEYISSTTPLEVGDVISTGTPEGVGLGRTPQRWLKPGEEMVITIEKLGSLRNRTVAEE</sequence>
<evidence type="ECO:0000259" key="3">
    <source>
        <dbReference type="Pfam" id="PF01557"/>
    </source>
</evidence>
<dbReference type="Gene3D" id="3.90.850.10">
    <property type="entry name" value="Fumarylacetoacetase-like, C-terminal domain"/>
    <property type="match status" value="1"/>
</dbReference>
<dbReference type="PANTHER" id="PTHR42796">
    <property type="entry name" value="FUMARYLACETOACETATE HYDROLASE DOMAIN-CONTAINING PROTEIN 2A-RELATED"/>
    <property type="match status" value="1"/>
</dbReference>
<comment type="similarity">
    <text evidence="1">Belongs to the FAH family.</text>
</comment>
<organism evidence="4 5">
    <name type="scientific">Edaphobacter modestus</name>
    <dbReference type="NCBI Taxonomy" id="388466"/>
    <lineage>
        <taxon>Bacteria</taxon>
        <taxon>Pseudomonadati</taxon>
        <taxon>Acidobacteriota</taxon>
        <taxon>Terriglobia</taxon>
        <taxon>Terriglobales</taxon>
        <taxon>Acidobacteriaceae</taxon>
        <taxon>Edaphobacter</taxon>
    </lineage>
</organism>
<dbReference type="InterPro" id="IPR011234">
    <property type="entry name" value="Fumarylacetoacetase-like_C"/>
</dbReference>
<keyword evidence="5" id="KW-1185">Reference proteome</keyword>
<evidence type="ECO:0000313" key="4">
    <source>
        <dbReference type="EMBL" id="RZU39535.1"/>
    </source>
</evidence>
<evidence type="ECO:0000256" key="2">
    <source>
        <dbReference type="ARBA" id="ARBA00022723"/>
    </source>
</evidence>
<dbReference type="PANTHER" id="PTHR42796:SF4">
    <property type="entry name" value="FUMARYLACETOACETATE HYDROLASE DOMAIN-CONTAINING PROTEIN 2A"/>
    <property type="match status" value="1"/>
</dbReference>
<feature type="domain" description="Fumarylacetoacetase-like C-terminal" evidence="3">
    <location>
        <begin position="86"/>
        <end position="288"/>
    </location>
</feature>
<dbReference type="FunFam" id="3.90.850.10:FF:000002">
    <property type="entry name" value="2-hydroxyhepta-2,4-diene-1,7-dioate isomerase"/>
    <property type="match status" value="1"/>
</dbReference>
<dbReference type="GO" id="GO:0016853">
    <property type="term" value="F:isomerase activity"/>
    <property type="evidence" value="ECO:0007669"/>
    <property type="project" value="UniProtKB-ARBA"/>
</dbReference>
<dbReference type="OrthoDB" id="9805307at2"/>
<dbReference type="EMBL" id="SHKW01000001">
    <property type="protein sequence ID" value="RZU39535.1"/>
    <property type="molecule type" value="Genomic_DNA"/>
</dbReference>
<dbReference type="Proteomes" id="UP000292958">
    <property type="component" value="Unassembled WGS sequence"/>
</dbReference>
<dbReference type="RefSeq" id="WP_130417728.1">
    <property type="nucleotide sequence ID" value="NZ_SHKW01000001.1"/>
</dbReference>